<evidence type="ECO:0000259" key="1">
    <source>
        <dbReference type="Pfam" id="PF13538"/>
    </source>
</evidence>
<dbReference type="Pfam" id="PF13538">
    <property type="entry name" value="UvrD_C_2"/>
    <property type="match status" value="1"/>
</dbReference>
<name>A0A514CTX1_9CAUD</name>
<dbReference type="PANTHER" id="PTHR43788">
    <property type="entry name" value="DNA2/NAM7 HELICASE FAMILY MEMBER"/>
    <property type="match status" value="1"/>
</dbReference>
<accession>A0A514CTX1</accession>
<dbReference type="InterPro" id="IPR027417">
    <property type="entry name" value="P-loop_NTPase"/>
</dbReference>
<evidence type="ECO:0000313" key="3">
    <source>
        <dbReference type="Proteomes" id="UP000320802"/>
    </source>
</evidence>
<feature type="domain" description="UvrD-like helicase C-terminal" evidence="1">
    <location>
        <begin position="382"/>
        <end position="430"/>
    </location>
</feature>
<gene>
    <name evidence="2" type="ORF">Axy10_045</name>
</gene>
<reference evidence="2 3" key="1">
    <citation type="submission" date="2019-05" db="EMBL/GenBank/DDBJ databases">
        <title>Complete genome sequence of sixteen phages from Abidjan, cote d'Ivoire, isolated on a single strain of Achromobacter xylosoxidans.</title>
        <authorList>
            <person name="Essoh C."/>
            <person name="Vernadet J.-P."/>
            <person name="Vergnaud G."/>
            <person name="Pourcel C."/>
        </authorList>
    </citation>
    <scope>NUCLEOTIDE SEQUENCE [LARGE SCALE GENOMIC DNA]</scope>
</reference>
<organism evidence="2 3">
    <name type="scientific">Achromobacter phage vB_AxyP_19-32_Axy10</name>
    <dbReference type="NCBI Taxonomy" id="2591041"/>
    <lineage>
        <taxon>Viruses</taxon>
        <taxon>Duplodnaviria</taxon>
        <taxon>Heunggongvirae</taxon>
        <taxon>Uroviricota</taxon>
        <taxon>Caudoviricetes</taxon>
        <taxon>Schitoviridae</taxon>
        <taxon>Rothmandenesvirinae</taxon>
        <taxon>Pourcelvirus</taxon>
        <taxon>Pourcelvirus Axy10</taxon>
    </lineage>
</organism>
<dbReference type="EMBL" id="MK962629">
    <property type="protein sequence ID" value="QDH83924.1"/>
    <property type="molecule type" value="Genomic_DNA"/>
</dbReference>
<dbReference type="GO" id="GO:0004386">
    <property type="term" value="F:helicase activity"/>
    <property type="evidence" value="ECO:0007669"/>
    <property type="project" value="UniProtKB-KW"/>
</dbReference>
<keyword evidence="2" id="KW-0347">Helicase</keyword>
<dbReference type="InterPro" id="IPR050534">
    <property type="entry name" value="Coronavir_polyprotein_1ab"/>
</dbReference>
<keyword evidence="2" id="KW-0378">Hydrolase</keyword>
<dbReference type="CDD" id="cd18809">
    <property type="entry name" value="SF1_C_RecD"/>
    <property type="match status" value="1"/>
</dbReference>
<dbReference type="Gene3D" id="3.40.50.300">
    <property type="entry name" value="P-loop containing nucleotide triphosphate hydrolases"/>
    <property type="match status" value="2"/>
</dbReference>
<proteinExistence type="predicted"/>
<dbReference type="InterPro" id="IPR027785">
    <property type="entry name" value="UvrD-like_helicase_C"/>
</dbReference>
<keyword evidence="2" id="KW-0067">ATP-binding</keyword>
<evidence type="ECO:0000313" key="2">
    <source>
        <dbReference type="EMBL" id="QDH83924.1"/>
    </source>
</evidence>
<keyword evidence="2" id="KW-0547">Nucleotide-binding</keyword>
<protein>
    <submittedName>
        <fullName evidence="2">Putative DNA helicase</fullName>
    </submittedName>
</protein>
<dbReference type="SUPFAM" id="SSF52540">
    <property type="entry name" value="P-loop containing nucleoside triphosphate hydrolases"/>
    <property type="match status" value="1"/>
</dbReference>
<sequence>MEQTTPAMPLNADQLAAAEGFFESLFRPEEKEINITGPGGVGKTFTMAYMIDFIMPRYFQTCELMGIKPEYDEVVMTATTNKAAEVLAAATGRETVTIHSHLGLTIKNNFKTGEVDLIKGRSWKVHERQIVFIDEGSMIDYKLRTLINEGLLNCKIVYVSDHCQLPPVMEEISPIYTQGFPRYHLSIPMRTNVPELLELNAHFRDIVEGNKDWGDIKVTPGIVDYIPGGPQGGQEIQKLIREYFVNRAGEARMLAYTNRRVLDYNTFIRSERGIHGEFAEGEELVSNSAVQLSTTQRLSIEQEVTIKERGNIIHQIPIEGDVYLECRSCTLDLGYGGTIEHIMVPCDYDHFHALVKHYAQTKNWQMHFALKEKYPDLRSKDASTVHKSQGSSFDVAFLDLTDLSTCRNPKVAARMFYVAVSRARKRVIMYGELAEKYGRIVV</sequence>
<dbReference type="Pfam" id="PF13245">
    <property type="entry name" value="AAA_19"/>
    <property type="match status" value="1"/>
</dbReference>
<dbReference type="Proteomes" id="UP000320802">
    <property type="component" value="Segment"/>
</dbReference>
<keyword evidence="3" id="KW-1185">Reference proteome</keyword>